<evidence type="ECO:0000313" key="2">
    <source>
        <dbReference type="EMBL" id="KMQ83498.1"/>
    </source>
</evidence>
<keyword evidence="1" id="KW-0472">Membrane</keyword>
<organism evidence="2 3">
    <name type="scientific">Lasius niger</name>
    <name type="common">Black garden ant</name>
    <dbReference type="NCBI Taxonomy" id="67767"/>
    <lineage>
        <taxon>Eukaryota</taxon>
        <taxon>Metazoa</taxon>
        <taxon>Ecdysozoa</taxon>
        <taxon>Arthropoda</taxon>
        <taxon>Hexapoda</taxon>
        <taxon>Insecta</taxon>
        <taxon>Pterygota</taxon>
        <taxon>Neoptera</taxon>
        <taxon>Endopterygota</taxon>
        <taxon>Hymenoptera</taxon>
        <taxon>Apocrita</taxon>
        <taxon>Aculeata</taxon>
        <taxon>Formicoidea</taxon>
        <taxon>Formicidae</taxon>
        <taxon>Formicinae</taxon>
        <taxon>Lasius</taxon>
        <taxon>Lasius</taxon>
    </lineage>
</organism>
<reference evidence="2 3" key="1">
    <citation type="submission" date="2015-04" db="EMBL/GenBank/DDBJ databases">
        <title>Lasius niger genome sequencing.</title>
        <authorList>
            <person name="Konorov E.A."/>
            <person name="Nikitin M.A."/>
            <person name="Kirill M.V."/>
            <person name="Chang P."/>
        </authorList>
    </citation>
    <scope>NUCLEOTIDE SEQUENCE [LARGE SCALE GENOMIC DNA]</scope>
    <source>
        <tissue evidence="2">Whole</tissue>
    </source>
</reference>
<keyword evidence="3" id="KW-1185">Reference proteome</keyword>
<gene>
    <name evidence="2" type="ORF">RF55_19857</name>
</gene>
<dbReference type="Proteomes" id="UP000036403">
    <property type="component" value="Unassembled WGS sequence"/>
</dbReference>
<dbReference type="EMBL" id="LBMM01019607">
    <property type="protein sequence ID" value="KMQ83498.1"/>
    <property type="molecule type" value="Genomic_DNA"/>
</dbReference>
<keyword evidence="1" id="KW-0812">Transmembrane</keyword>
<name>A0A0J7JZ84_LASNI</name>
<keyword evidence="1" id="KW-1133">Transmembrane helix</keyword>
<accession>A0A0J7JZ84</accession>
<protein>
    <submittedName>
        <fullName evidence="2">Uncharacterized protein</fullName>
    </submittedName>
</protein>
<feature type="transmembrane region" description="Helical" evidence="1">
    <location>
        <begin position="6"/>
        <end position="26"/>
    </location>
</feature>
<evidence type="ECO:0000256" key="1">
    <source>
        <dbReference type="SAM" id="Phobius"/>
    </source>
</evidence>
<dbReference type="AlphaFoldDB" id="A0A0J7JZ84"/>
<dbReference type="PaxDb" id="67767-A0A0J7JZ84"/>
<comment type="caution">
    <text evidence="2">The sequence shown here is derived from an EMBL/GenBank/DDBJ whole genome shotgun (WGS) entry which is preliminary data.</text>
</comment>
<evidence type="ECO:0000313" key="3">
    <source>
        <dbReference type="Proteomes" id="UP000036403"/>
    </source>
</evidence>
<sequence>MLQSLLIVKMIGGFVVGILIIVEVIVDEVGNDLPFFRRRQKTESVVHLLNLASEFLKIRESTLRFGERDIGLGKLLKVD</sequence>
<proteinExistence type="predicted"/>